<dbReference type="NCBIfam" id="TIGR01141">
    <property type="entry name" value="hisC"/>
    <property type="match status" value="1"/>
</dbReference>
<dbReference type="SUPFAM" id="SSF53383">
    <property type="entry name" value="PLP-dependent transferases"/>
    <property type="match status" value="1"/>
</dbReference>
<dbReference type="PANTHER" id="PTHR42885:SF2">
    <property type="entry name" value="HISTIDINOL-PHOSPHATE AMINOTRANSFERASE"/>
    <property type="match status" value="1"/>
</dbReference>
<comment type="subunit">
    <text evidence="4 11">Homodimer.</text>
</comment>
<dbReference type="InterPro" id="IPR001917">
    <property type="entry name" value="Aminotrans_II_pyridoxalP_BS"/>
</dbReference>
<evidence type="ECO:0000256" key="2">
    <source>
        <dbReference type="ARBA" id="ARBA00005011"/>
    </source>
</evidence>
<dbReference type="InterPro" id="IPR015424">
    <property type="entry name" value="PyrdxlP-dep_Trfase"/>
</dbReference>
<proteinExistence type="inferred from homology"/>
<dbReference type="PANTHER" id="PTHR42885">
    <property type="entry name" value="HISTIDINOL-PHOSPHATE AMINOTRANSFERASE-RELATED"/>
    <property type="match status" value="1"/>
</dbReference>
<dbReference type="Gene3D" id="3.90.1150.10">
    <property type="entry name" value="Aspartate Aminotransferase, domain 1"/>
    <property type="match status" value="1"/>
</dbReference>
<dbReference type="EC" id="2.6.1.9" evidence="11"/>
<evidence type="ECO:0000256" key="11">
    <source>
        <dbReference type="HAMAP-Rule" id="MF_01023"/>
    </source>
</evidence>
<dbReference type="AlphaFoldDB" id="A0A845V2T2"/>
<evidence type="ECO:0000313" key="14">
    <source>
        <dbReference type="Proteomes" id="UP000484885"/>
    </source>
</evidence>
<comment type="catalytic activity">
    <reaction evidence="10 11">
        <text>L-histidinol phosphate + 2-oxoglutarate = 3-(imidazol-4-yl)-2-oxopropyl phosphate + L-glutamate</text>
        <dbReference type="Rhea" id="RHEA:23744"/>
        <dbReference type="ChEBI" id="CHEBI:16810"/>
        <dbReference type="ChEBI" id="CHEBI:29985"/>
        <dbReference type="ChEBI" id="CHEBI:57766"/>
        <dbReference type="ChEBI" id="CHEBI:57980"/>
        <dbReference type="EC" id="2.6.1.9"/>
    </reaction>
</comment>
<keyword evidence="9 11" id="KW-0368">Histidine biosynthesis</keyword>
<comment type="pathway">
    <text evidence="2 11">Amino-acid biosynthesis; L-histidine biosynthesis; L-histidine from 5-phospho-alpha-D-ribose 1-diphosphate: step 7/9.</text>
</comment>
<evidence type="ECO:0000256" key="6">
    <source>
        <dbReference type="ARBA" id="ARBA00022605"/>
    </source>
</evidence>
<feature type="domain" description="Aminotransferase class I/classII large" evidence="12">
    <location>
        <begin position="47"/>
        <end position="348"/>
    </location>
</feature>
<dbReference type="GO" id="GO:0000105">
    <property type="term" value="P:L-histidine biosynthetic process"/>
    <property type="evidence" value="ECO:0007669"/>
    <property type="project" value="UniProtKB-UniRule"/>
</dbReference>
<evidence type="ECO:0000256" key="3">
    <source>
        <dbReference type="ARBA" id="ARBA00007970"/>
    </source>
</evidence>
<keyword evidence="6 11" id="KW-0028">Amino-acid biosynthesis</keyword>
<dbReference type="UniPathway" id="UPA00031">
    <property type="reaction ID" value="UER00012"/>
</dbReference>
<dbReference type="GO" id="GO:0030170">
    <property type="term" value="F:pyridoxal phosphate binding"/>
    <property type="evidence" value="ECO:0007669"/>
    <property type="project" value="InterPro"/>
</dbReference>
<dbReference type="Pfam" id="PF00155">
    <property type="entry name" value="Aminotran_1_2"/>
    <property type="match status" value="1"/>
</dbReference>
<feature type="modified residue" description="N6-(pyridoxal phosphate)lysine" evidence="11">
    <location>
        <position position="212"/>
    </location>
</feature>
<keyword evidence="5 11" id="KW-0032">Aminotransferase</keyword>
<dbReference type="GO" id="GO:0004400">
    <property type="term" value="F:histidinol-phosphate transaminase activity"/>
    <property type="evidence" value="ECO:0007669"/>
    <property type="project" value="UniProtKB-UniRule"/>
</dbReference>
<comment type="caution">
    <text evidence="13">The sequence shown here is derived from an EMBL/GenBank/DDBJ whole genome shotgun (WGS) entry which is preliminary data.</text>
</comment>
<dbReference type="RefSeq" id="WP_164209196.1">
    <property type="nucleotide sequence ID" value="NZ_JAAGSC010000023.1"/>
</dbReference>
<evidence type="ECO:0000256" key="9">
    <source>
        <dbReference type="ARBA" id="ARBA00023102"/>
    </source>
</evidence>
<evidence type="ECO:0000256" key="10">
    <source>
        <dbReference type="ARBA" id="ARBA00047481"/>
    </source>
</evidence>
<comment type="cofactor">
    <cofactor evidence="1 11">
        <name>pyridoxal 5'-phosphate</name>
        <dbReference type="ChEBI" id="CHEBI:597326"/>
    </cofactor>
</comment>
<evidence type="ECO:0000313" key="13">
    <source>
        <dbReference type="EMBL" id="NDY94315.1"/>
    </source>
</evidence>
<dbReference type="CDD" id="cd00609">
    <property type="entry name" value="AAT_like"/>
    <property type="match status" value="1"/>
</dbReference>
<keyword evidence="8 11" id="KW-0663">Pyridoxal phosphate</keyword>
<dbReference type="PROSITE" id="PS00599">
    <property type="entry name" value="AA_TRANSFER_CLASS_2"/>
    <property type="match status" value="1"/>
</dbReference>
<evidence type="ECO:0000259" key="12">
    <source>
        <dbReference type="Pfam" id="PF00155"/>
    </source>
</evidence>
<dbReference type="EMBL" id="JAAGSC010000023">
    <property type="protein sequence ID" value="NDY94315.1"/>
    <property type="molecule type" value="Genomic_DNA"/>
</dbReference>
<evidence type="ECO:0000256" key="4">
    <source>
        <dbReference type="ARBA" id="ARBA00011738"/>
    </source>
</evidence>
<sequence>MNPAALARAEIRALKPYASARALADSAGVLLNANENPWPPAGDGGLALNRYPDPQPAALKARLAEVYGVDESRLLITRGSDEGIDLLVRVFCRAGQDRVLVCPPCFGMYALSARVQNADVIEAPLIEVGGQWQLDTAAVAQTLPCRLYFLCSPNNPTGNRIAADTVLELARRVSDHGLVVIDEAYIEFSDSDSLADKVGLQPNLVVLRTLSKAYALAGCRIGAVIADPDVVDLLRRIIAPYPLPTPSVSAALAALTPEALARQQDQLARLERLKAALLEQLELHADIKQVWPGEANFVLVRVEDAQALVQDAFAAGIRLRDQSTQPDLDNCVRITVGSEEEMQTLAEFLRDWQP</sequence>
<dbReference type="InterPro" id="IPR005861">
    <property type="entry name" value="HisP_aminotrans"/>
</dbReference>
<dbReference type="InterPro" id="IPR015422">
    <property type="entry name" value="PyrdxlP-dep_Trfase_small"/>
</dbReference>
<keyword evidence="14" id="KW-1185">Reference proteome</keyword>
<keyword evidence="7 11" id="KW-0808">Transferase</keyword>
<gene>
    <name evidence="11 13" type="primary">hisC</name>
    <name evidence="13" type="ORF">G3I74_01035</name>
</gene>
<dbReference type="HAMAP" id="MF_01023">
    <property type="entry name" value="HisC_aminotrans_2"/>
    <property type="match status" value="1"/>
</dbReference>
<protein>
    <recommendedName>
        <fullName evidence="11">Histidinol-phosphate aminotransferase</fullName>
        <ecNumber evidence="11">2.6.1.9</ecNumber>
    </recommendedName>
    <alternativeName>
        <fullName evidence="11">Imidazole acetol-phosphate transaminase</fullName>
    </alternativeName>
</protein>
<dbReference type="Gene3D" id="3.40.640.10">
    <property type="entry name" value="Type I PLP-dependent aspartate aminotransferase-like (Major domain)"/>
    <property type="match status" value="1"/>
</dbReference>
<comment type="similarity">
    <text evidence="3 11">Belongs to the class-II pyridoxal-phosphate-dependent aminotransferase family. Histidinol-phosphate aminotransferase subfamily.</text>
</comment>
<evidence type="ECO:0000256" key="7">
    <source>
        <dbReference type="ARBA" id="ARBA00022679"/>
    </source>
</evidence>
<accession>A0A845V2T2</accession>
<dbReference type="InterPro" id="IPR004839">
    <property type="entry name" value="Aminotransferase_I/II_large"/>
</dbReference>
<dbReference type="Proteomes" id="UP000484885">
    <property type="component" value="Unassembled WGS sequence"/>
</dbReference>
<reference evidence="13 14" key="1">
    <citation type="submission" date="2020-02" db="EMBL/GenBank/DDBJ databases">
        <authorList>
            <person name="Zhang X.-Y."/>
        </authorList>
    </citation>
    <scope>NUCLEOTIDE SEQUENCE [LARGE SCALE GENOMIC DNA]</scope>
    <source>
        <strain evidence="13 14">C33</strain>
    </source>
</reference>
<evidence type="ECO:0000256" key="8">
    <source>
        <dbReference type="ARBA" id="ARBA00022898"/>
    </source>
</evidence>
<dbReference type="InterPro" id="IPR015421">
    <property type="entry name" value="PyrdxlP-dep_Trfase_major"/>
</dbReference>
<evidence type="ECO:0000256" key="5">
    <source>
        <dbReference type="ARBA" id="ARBA00022576"/>
    </source>
</evidence>
<organism evidence="13 14">
    <name type="scientific">Wenzhouxiangella limi</name>
    <dbReference type="NCBI Taxonomy" id="2707351"/>
    <lineage>
        <taxon>Bacteria</taxon>
        <taxon>Pseudomonadati</taxon>
        <taxon>Pseudomonadota</taxon>
        <taxon>Gammaproteobacteria</taxon>
        <taxon>Chromatiales</taxon>
        <taxon>Wenzhouxiangellaceae</taxon>
        <taxon>Wenzhouxiangella</taxon>
    </lineage>
</organism>
<name>A0A845V2T2_9GAMM</name>
<evidence type="ECO:0000256" key="1">
    <source>
        <dbReference type="ARBA" id="ARBA00001933"/>
    </source>
</evidence>